<dbReference type="InterPro" id="IPR000250">
    <property type="entry name" value="Peptidase_G1"/>
</dbReference>
<protein>
    <recommendedName>
        <fullName evidence="6">Concanavalin A-like lectin/glucanase</fullName>
    </recommendedName>
</protein>
<gene>
    <name evidence="4" type="ORF">DL546_003321</name>
</gene>
<organism evidence="4 5">
    <name type="scientific">Coniochaeta pulveracea</name>
    <dbReference type="NCBI Taxonomy" id="177199"/>
    <lineage>
        <taxon>Eukaryota</taxon>
        <taxon>Fungi</taxon>
        <taxon>Dikarya</taxon>
        <taxon>Ascomycota</taxon>
        <taxon>Pezizomycotina</taxon>
        <taxon>Sordariomycetes</taxon>
        <taxon>Sordariomycetidae</taxon>
        <taxon>Coniochaetales</taxon>
        <taxon>Coniochaetaceae</taxon>
        <taxon>Coniochaeta</taxon>
    </lineage>
</organism>
<feature type="compositionally biased region" description="Basic residues" evidence="2">
    <location>
        <begin position="25"/>
        <end position="35"/>
    </location>
</feature>
<feature type="chain" id="PRO_5019102363" description="Concanavalin A-like lectin/glucanase" evidence="3">
    <location>
        <begin position="21"/>
        <end position="307"/>
    </location>
</feature>
<feature type="signal peptide" evidence="3">
    <location>
        <begin position="1"/>
        <end position="20"/>
    </location>
</feature>
<dbReference type="GO" id="GO:0006508">
    <property type="term" value="P:proteolysis"/>
    <property type="evidence" value="ECO:0007669"/>
    <property type="project" value="InterPro"/>
</dbReference>
<evidence type="ECO:0000313" key="4">
    <source>
        <dbReference type="EMBL" id="RKU44918.1"/>
    </source>
</evidence>
<dbReference type="PANTHER" id="PTHR37536:SF1">
    <property type="entry name" value="ASPERGILLOPEPSIN, PUTAITVE (AFU_ORTHOLOGUE AFUA_7G01200)"/>
    <property type="match status" value="1"/>
</dbReference>
<evidence type="ECO:0000256" key="2">
    <source>
        <dbReference type="SAM" id="MobiDB-lite"/>
    </source>
</evidence>
<dbReference type="AlphaFoldDB" id="A0A420YAJ2"/>
<dbReference type="PANTHER" id="PTHR37536">
    <property type="entry name" value="PUTATIVE (AFU_ORTHOLOGUE AFUA_3G02970)-RELATED"/>
    <property type="match status" value="1"/>
</dbReference>
<feature type="region of interest" description="Disordered" evidence="2">
    <location>
        <begin position="24"/>
        <end position="68"/>
    </location>
</feature>
<evidence type="ECO:0000256" key="3">
    <source>
        <dbReference type="SAM" id="SignalP"/>
    </source>
</evidence>
<comment type="caution">
    <text evidence="4">The sequence shown here is derived from an EMBL/GenBank/DDBJ whole genome shotgun (WGS) entry which is preliminary data.</text>
</comment>
<dbReference type="Gene3D" id="2.60.120.700">
    <property type="entry name" value="Peptidase G1"/>
    <property type="match status" value="1"/>
</dbReference>
<dbReference type="Proteomes" id="UP000275385">
    <property type="component" value="Unassembled WGS sequence"/>
</dbReference>
<evidence type="ECO:0000256" key="1">
    <source>
        <dbReference type="PIRSR" id="PIRSR600250-50"/>
    </source>
</evidence>
<feature type="active site" description="Proton acceptor" evidence="1">
    <location>
        <position position="217"/>
    </location>
</feature>
<keyword evidence="3" id="KW-0732">Signal</keyword>
<reference evidence="4 5" key="1">
    <citation type="submission" date="2018-08" db="EMBL/GenBank/DDBJ databases">
        <title>Draft genome of the lignicolous fungus Coniochaeta pulveracea.</title>
        <authorList>
            <person name="Borstlap C.J."/>
            <person name="De Witt R.N."/>
            <person name="Botha A."/>
            <person name="Volschenk H."/>
        </authorList>
    </citation>
    <scope>NUCLEOTIDE SEQUENCE [LARGE SCALE GENOMIC DNA]</scope>
    <source>
        <strain evidence="4 5">CAB683</strain>
    </source>
</reference>
<dbReference type="Pfam" id="PF01828">
    <property type="entry name" value="Peptidase_A4"/>
    <property type="match status" value="1"/>
</dbReference>
<name>A0A420YAJ2_9PEZI</name>
<dbReference type="EMBL" id="QVQW01000025">
    <property type="protein sequence ID" value="RKU44918.1"/>
    <property type="molecule type" value="Genomic_DNA"/>
</dbReference>
<accession>A0A420YAJ2</accession>
<feature type="compositionally biased region" description="Low complexity" evidence="2">
    <location>
        <begin position="51"/>
        <end position="60"/>
    </location>
</feature>
<dbReference type="STRING" id="177199.A0A420YAJ2"/>
<dbReference type="InterPro" id="IPR013320">
    <property type="entry name" value="ConA-like_dom_sf"/>
</dbReference>
<evidence type="ECO:0000313" key="5">
    <source>
        <dbReference type="Proteomes" id="UP000275385"/>
    </source>
</evidence>
<dbReference type="SUPFAM" id="SSF49899">
    <property type="entry name" value="Concanavalin A-like lectins/glucanases"/>
    <property type="match status" value="1"/>
</dbReference>
<dbReference type="InterPro" id="IPR038656">
    <property type="entry name" value="Peptidase_G1_sf"/>
</dbReference>
<keyword evidence="5" id="KW-1185">Reference proteome</keyword>
<evidence type="ECO:0008006" key="6">
    <source>
        <dbReference type="Google" id="ProtNLM"/>
    </source>
</evidence>
<sequence>MKPSNLLPLCSLIVLSSAAATPRLSSRRPSSHKLLHTPPSFVAHPGKSAFTSSTSTTQSSRAGVHLSSHPDDTTHLITSIDAFFTIPHANMPTVGPTAGNENGVYQVSYWVGIDGLSACPQASIRAGVDTFWDSGMQTTNVWYEFYPSTGPTDFANMTLKQGDTIQVLVNADADGKGGSVEIRKYETSQPRVSAVWTHEFKDQGSQLCLKEANWVIEDYPLVDRPEFLLPFANFTDDAGVPEVYFYGMHVNPPGAKGGVLPWAWTEFDVEVIDINLEEQGGKLTDCKTETGAGNSNTLTCKRIVGDA</sequence>
<dbReference type="OrthoDB" id="2862635at2759"/>
<proteinExistence type="predicted"/>
<dbReference type="GO" id="GO:0070007">
    <property type="term" value="F:glutamic-type endopeptidase activity"/>
    <property type="evidence" value="ECO:0007669"/>
    <property type="project" value="InterPro"/>
</dbReference>
<dbReference type="CDD" id="cd13426">
    <property type="entry name" value="Peptidase_G1"/>
    <property type="match status" value="1"/>
</dbReference>